<name>A0A7V5RQG0_CALAY</name>
<keyword evidence="1" id="KW-1133">Transmembrane helix</keyword>
<dbReference type="EMBL" id="DRLI01000263">
    <property type="protein sequence ID" value="HHM02729.1"/>
    <property type="molecule type" value="Genomic_DNA"/>
</dbReference>
<accession>A0A7V5RQG0</accession>
<sequence>MFKQKGFLPLALALLLLLGAQFFMSPPPNWMPSFSGSDEIPYGADVFYKSLTYLFPGQEIRVNRENFYTALADQPGDKNLIMLDLKPEMDNREREVLFDWVNRGGMVFIAAGVFDRAMRDSLGLDIDIEPLTGDTLETTPADTMNLSGVGLAERYFSSFDSGSALVLRKDARGRAIYLKQAHGRGFFYLNLRPFAFANYNILMRSSLRFVEEAMLQLPPRTVIWDEYHKSLKKQAAQTPMRYILDQPALRAAWFTLLALIASFLLLGGRRRQKAIPVIEAPKNESVNYLKTLGRFSVRRTSPLSLIKLKKKLALAWLRQQYGLDARALDKQVAAELARRNILTEKEARQWVMTMSMAGKKRFYQPDELKKMATIIQKIYRPRT</sequence>
<keyword evidence="1" id="KW-0472">Membrane</keyword>
<gene>
    <name evidence="2" type="ORF">ENJ15_06910</name>
</gene>
<feature type="transmembrane region" description="Helical" evidence="1">
    <location>
        <begin position="248"/>
        <end position="266"/>
    </location>
</feature>
<reference evidence="2" key="1">
    <citation type="journal article" date="2020" name="mSystems">
        <title>Genome- and Community-Level Interaction Insights into Carbon Utilization and Element Cycling Functions of Hydrothermarchaeota in Hydrothermal Sediment.</title>
        <authorList>
            <person name="Zhou Z."/>
            <person name="Liu Y."/>
            <person name="Xu W."/>
            <person name="Pan J."/>
            <person name="Luo Z.H."/>
            <person name="Li M."/>
        </authorList>
    </citation>
    <scope>NUCLEOTIDE SEQUENCE [LARGE SCALE GENOMIC DNA]</scope>
    <source>
        <strain evidence="2">HyVt-460</strain>
    </source>
</reference>
<comment type="caution">
    <text evidence="2">The sequence shown here is derived from an EMBL/GenBank/DDBJ whole genome shotgun (WGS) entry which is preliminary data.</text>
</comment>
<dbReference type="AlphaFoldDB" id="A0A7V5RQG0"/>
<protein>
    <recommendedName>
        <fullName evidence="3">DUF4350 domain-containing protein</fullName>
    </recommendedName>
</protein>
<evidence type="ECO:0008006" key="3">
    <source>
        <dbReference type="Google" id="ProtNLM"/>
    </source>
</evidence>
<organism evidence="2">
    <name type="scientific">Caldithrix abyssi</name>
    <dbReference type="NCBI Taxonomy" id="187145"/>
    <lineage>
        <taxon>Bacteria</taxon>
        <taxon>Pseudomonadati</taxon>
        <taxon>Calditrichota</taxon>
        <taxon>Calditrichia</taxon>
        <taxon>Calditrichales</taxon>
        <taxon>Calditrichaceae</taxon>
        <taxon>Caldithrix</taxon>
    </lineage>
</organism>
<evidence type="ECO:0000256" key="1">
    <source>
        <dbReference type="SAM" id="Phobius"/>
    </source>
</evidence>
<proteinExistence type="predicted"/>
<evidence type="ECO:0000313" key="2">
    <source>
        <dbReference type="EMBL" id="HHM02729.1"/>
    </source>
</evidence>
<keyword evidence="1" id="KW-0812">Transmembrane</keyword>
<dbReference type="Proteomes" id="UP000885771">
    <property type="component" value="Unassembled WGS sequence"/>
</dbReference>